<reference evidence="1" key="1">
    <citation type="submission" date="2018-02" db="EMBL/GenBank/DDBJ databases">
        <title>Rhizophora mucronata_Transcriptome.</title>
        <authorList>
            <person name="Meera S.P."/>
            <person name="Sreeshan A."/>
            <person name="Augustine A."/>
        </authorList>
    </citation>
    <scope>NUCLEOTIDE SEQUENCE</scope>
    <source>
        <tissue evidence="1">Leaf</tissue>
    </source>
</reference>
<dbReference type="AlphaFoldDB" id="A0A2P2PXV6"/>
<name>A0A2P2PXV6_RHIMU</name>
<sequence length="22" mass="2411">MYCRYLNCEGVGSTGIVSRKSS</sequence>
<protein>
    <submittedName>
        <fullName evidence="1">Uncharacterized protein</fullName>
    </submittedName>
</protein>
<dbReference type="EMBL" id="GGEC01079041">
    <property type="protein sequence ID" value="MBX59525.1"/>
    <property type="molecule type" value="Transcribed_RNA"/>
</dbReference>
<evidence type="ECO:0000313" key="1">
    <source>
        <dbReference type="EMBL" id="MBX59525.1"/>
    </source>
</evidence>
<proteinExistence type="predicted"/>
<organism evidence="1">
    <name type="scientific">Rhizophora mucronata</name>
    <name type="common">Asiatic mangrove</name>
    <dbReference type="NCBI Taxonomy" id="61149"/>
    <lineage>
        <taxon>Eukaryota</taxon>
        <taxon>Viridiplantae</taxon>
        <taxon>Streptophyta</taxon>
        <taxon>Embryophyta</taxon>
        <taxon>Tracheophyta</taxon>
        <taxon>Spermatophyta</taxon>
        <taxon>Magnoliopsida</taxon>
        <taxon>eudicotyledons</taxon>
        <taxon>Gunneridae</taxon>
        <taxon>Pentapetalae</taxon>
        <taxon>rosids</taxon>
        <taxon>fabids</taxon>
        <taxon>Malpighiales</taxon>
        <taxon>Rhizophoraceae</taxon>
        <taxon>Rhizophora</taxon>
    </lineage>
</organism>
<accession>A0A2P2PXV6</accession>